<dbReference type="Proteomes" id="UP000093894">
    <property type="component" value="Unassembled WGS sequence"/>
</dbReference>
<feature type="transmembrane region" description="Helical" evidence="1">
    <location>
        <begin position="62"/>
        <end position="84"/>
    </location>
</feature>
<sequence>MRQVLLRAVVLLASWAIGLLVAGWIVPGVLLSVPGFIVAEVVFAVTQAILSLWLLKLPHPYASLLLGGTGLALTIVALILAAVLTHGLNIDGMASWLATTVVVWLVTTIGAITLPELRSEMGPAQSDEIC</sequence>
<evidence type="ECO:0000313" key="3">
    <source>
        <dbReference type="Proteomes" id="UP000093894"/>
    </source>
</evidence>
<comment type="caution">
    <text evidence="2">The sequence shown here is derived from an EMBL/GenBank/DDBJ whole genome shotgun (WGS) entry which is preliminary data.</text>
</comment>
<keyword evidence="1" id="KW-1133">Transmembrane helix</keyword>
<protein>
    <recommendedName>
        <fullName evidence="4">Phage holin family protein</fullName>
    </recommendedName>
</protein>
<gene>
    <name evidence="2" type="ORF">A5628_07170</name>
</gene>
<evidence type="ECO:0008006" key="4">
    <source>
        <dbReference type="Google" id="ProtNLM"/>
    </source>
</evidence>
<dbReference type="RefSeq" id="WP_065057126.1">
    <property type="nucleotide sequence ID" value="NZ_LZKW01000483.1"/>
</dbReference>
<proteinExistence type="predicted"/>
<feature type="transmembrane region" description="Helical" evidence="1">
    <location>
        <begin position="33"/>
        <end position="55"/>
    </location>
</feature>
<dbReference type="EMBL" id="LZLG01000066">
    <property type="protein sequence ID" value="OBJ60977.1"/>
    <property type="molecule type" value="Genomic_DNA"/>
</dbReference>
<name>A0A853M4F0_9MYCO</name>
<organism evidence="2 3">
    <name type="scientific">Mycobacterium colombiense</name>
    <dbReference type="NCBI Taxonomy" id="339268"/>
    <lineage>
        <taxon>Bacteria</taxon>
        <taxon>Bacillati</taxon>
        <taxon>Actinomycetota</taxon>
        <taxon>Actinomycetes</taxon>
        <taxon>Mycobacteriales</taxon>
        <taxon>Mycobacteriaceae</taxon>
        <taxon>Mycobacterium</taxon>
        <taxon>Mycobacterium avium complex (MAC)</taxon>
    </lineage>
</organism>
<evidence type="ECO:0000256" key="1">
    <source>
        <dbReference type="SAM" id="Phobius"/>
    </source>
</evidence>
<keyword evidence="1" id="KW-0812">Transmembrane</keyword>
<keyword evidence="1" id="KW-0472">Membrane</keyword>
<reference evidence="2 3" key="1">
    <citation type="submission" date="2016-06" db="EMBL/GenBank/DDBJ databases">
        <authorList>
            <person name="Sutton G."/>
            <person name="Brinkac L."/>
            <person name="Sanka R."/>
            <person name="Adams M."/>
            <person name="Lau E."/>
            <person name="Garcia-Basteiro A."/>
            <person name="Lopez-Varela E."/>
            <person name="Palencia S."/>
        </authorList>
    </citation>
    <scope>NUCLEOTIDE SEQUENCE [LARGE SCALE GENOMIC DNA]</scope>
    <source>
        <strain evidence="2 3">1164983.0</strain>
    </source>
</reference>
<feature type="transmembrane region" description="Helical" evidence="1">
    <location>
        <begin position="96"/>
        <end position="114"/>
    </location>
</feature>
<accession>A0A853M4F0</accession>
<dbReference type="AlphaFoldDB" id="A0A853M4F0"/>
<evidence type="ECO:0000313" key="2">
    <source>
        <dbReference type="EMBL" id="OBJ60977.1"/>
    </source>
</evidence>